<dbReference type="SUPFAM" id="SSF53067">
    <property type="entry name" value="Actin-like ATPase domain"/>
    <property type="match status" value="1"/>
</dbReference>
<evidence type="ECO:0000259" key="1">
    <source>
        <dbReference type="Pfam" id="PF00814"/>
    </source>
</evidence>
<dbReference type="NCBIfam" id="TIGR03725">
    <property type="entry name" value="T6A_YeaZ"/>
    <property type="match status" value="1"/>
</dbReference>
<reference evidence="2 4" key="1">
    <citation type="submission" date="2015-09" db="EMBL/GenBank/DDBJ databases">
        <title>Identification and resolution of microdiversity through metagenomic sequencing of parallel consortia.</title>
        <authorList>
            <person name="Nelson W.C."/>
            <person name="Romine M.F."/>
            <person name="Lindemann S.R."/>
        </authorList>
    </citation>
    <scope>NUCLEOTIDE SEQUENCE [LARGE SCALE GENOMIC DNA]</scope>
    <source>
        <strain evidence="2">HL-109</strain>
    </source>
</reference>
<evidence type="ECO:0000313" key="5">
    <source>
        <dbReference type="Proteomes" id="UP000182800"/>
    </source>
</evidence>
<dbReference type="AlphaFoldDB" id="A0A0P7X5F7"/>
<reference evidence="3 5" key="2">
    <citation type="submission" date="2016-08" db="EMBL/GenBank/DDBJ databases">
        <authorList>
            <person name="Varghese N."/>
            <person name="Submissions Spin"/>
        </authorList>
    </citation>
    <scope>NUCLEOTIDE SEQUENCE [LARGE SCALE GENOMIC DNA]</scope>
    <source>
        <strain evidence="3 5">HL-109</strain>
    </source>
</reference>
<dbReference type="STRING" id="1653334.GA0071312_1593"/>
<dbReference type="InterPro" id="IPR043129">
    <property type="entry name" value="ATPase_NBD"/>
</dbReference>
<dbReference type="Pfam" id="PF00814">
    <property type="entry name" value="TsaD"/>
    <property type="match status" value="1"/>
</dbReference>
<proteinExistence type="predicted"/>
<dbReference type="EMBL" id="FMBM01000002">
    <property type="protein sequence ID" value="SCC80609.1"/>
    <property type="molecule type" value="Genomic_DNA"/>
</dbReference>
<keyword evidence="5" id="KW-1185">Reference proteome</keyword>
<dbReference type="Gene3D" id="3.30.420.40">
    <property type="match status" value="2"/>
</dbReference>
<dbReference type="PANTHER" id="PTHR11735:SF11">
    <property type="entry name" value="TRNA THREONYLCARBAMOYLADENOSINE BIOSYNTHESIS PROTEIN TSAB"/>
    <property type="match status" value="1"/>
</dbReference>
<dbReference type="PANTHER" id="PTHR11735">
    <property type="entry name" value="TRNA N6-ADENOSINE THREONYLCARBAMOYLTRANSFERASE"/>
    <property type="match status" value="1"/>
</dbReference>
<dbReference type="InterPro" id="IPR022496">
    <property type="entry name" value="T6A_TsaB"/>
</dbReference>
<feature type="domain" description="Gcp-like" evidence="1">
    <location>
        <begin position="34"/>
        <end position="149"/>
    </location>
</feature>
<organism evidence="2 4">
    <name type="scientific">Saliniramus fredricksonii</name>
    <dbReference type="NCBI Taxonomy" id="1653334"/>
    <lineage>
        <taxon>Bacteria</taxon>
        <taxon>Pseudomonadati</taxon>
        <taxon>Pseudomonadota</taxon>
        <taxon>Alphaproteobacteria</taxon>
        <taxon>Hyphomicrobiales</taxon>
        <taxon>Salinarimonadaceae</taxon>
        <taxon>Saliniramus</taxon>
    </lineage>
</organism>
<dbReference type="Proteomes" id="UP000182800">
    <property type="component" value="Unassembled WGS sequence"/>
</dbReference>
<comment type="caution">
    <text evidence="2">The sequence shown here is derived from an EMBL/GenBank/DDBJ whole genome shotgun (WGS) entry which is preliminary data.</text>
</comment>
<evidence type="ECO:0000313" key="3">
    <source>
        <dbReference type="EMBL" id="SCC80609.1"/>
    </source>
</evidence>
<dbReference type="GO" id="GO:0002949">
    <property type="term" value="P:tRNA threonylcarbamoyladenosine modification"/>
    <property type="evidence" value="ECO:0007669"/>
    <property type="project" value="InterPro"/>
</dbReference>
<dbReference type="GO" id="GO:0005829">
    <property type="term" value="C:cytosol"/>
    <property type="evidence" value="ECO:0007669"/>
    <property type="project" value="TreeGrafter"/>
</dbReference>
<evidence type="ECO:0000313" key="2">
    <source>
        <dbReference type="EMBL" id="KPQ10091.1"/>
    </source>
</evidence>
<dbReference type="Proteomes" id="UP000050497">
    <property type="component" value="Unassembled WGS sequence"/>
</dbReference>
<evidence type="ECO:0000313" key="4">
    <source>
        <dbReference type="Proteomes" id="UP000050497"/>
    </source>
</evidence>
<dbReference type="PATRIC" id="fig|1653334.4.peg.247"/>
<protein>
    <submittedName>
        <fullName evidence="3">tRNA threonylcarbamoyl adenosine modification protein YeaZ</fullName>
    </submittedName>
    <submittedName>
        <fullName evidence="2">tRNA threonylcarbamoyladenosine biosynthesis protein TsaB</fullName>
    </submittedName>
</protein>
<dbReference type="InterPro" id="IPR000905">
    <property type="entry name" value="Gcp-like_dom"/>
</dbReference>
<dbReference type="OrthoDB" id="9809995at2"/>
<gene>
    <name evidence="2" type="primary">tsaB</name>
    <name evidence="3" type="ORF">GA0071312_1593</name>
    <name evidence="2" type="ORF">HLUCCO17_12500</name>
</gene>
<dbReference type="RefSeq" id="WP_074444529.1">
    <property type="nucleotide sequence ID" value="NZ_FMBM01000002.1"/>
</dbReference>
<name>A0A0P7X5F7_9HYPH</name>
<sequence>MRVLAIDTALGACSACILDAGAADPLAVETLTMERGHAEALMPLIGRVAEAVPGGFESIDRVAVTIGPGSFTGMRVGISAARAIGLAADVPVVGVTTLSALLAPLVAAGDRRLIAAAIDARHGAVYFQAVAPGGRSVVAPAHIGIREAVRYLGSGPVVLTGSAASLIAAEAMQAGVSVSSAHAEDAPDILFVARLGMAADPAQALPKPFYLRAPDARPQDAARIARR</sequence>
<accession>A0A0P7X5F7</accession>
<dbReference type="EMBL" id="LJSX01000019">
    <property type="protein sequence ID" value="KPQ10091.1"/>
    <property type="molecule type" value="Genomic_DNA"/>
</dbReference>